<feature type="domain" description="IrrE N-terminal-like" evidence="1">
    <location>
        <begin position="19"/>
        <end position="103"/>
    </location>
</feature>
<dbReference type="RefSeq" id="WP_146302992.1">
    <property type="nucleotide sequence ID" value="NZ_JANXKZ010000002.1"/>
</dbReference>
<accession>A0A5C6M7B9</accession>
<dbReference type="Pfam" id="PF06114">
    <property type="entry name" value="Peptidase_M78"/>
    <property type="match status" value="1"/>
</dbReference>
<gene>
    <name evidence="2" type="ORF">LABALGLTS371_12250</name>
</gene>
<proteinExistence type="predicted"/>
<dbReference type="InterPro" id="IPR010359">
    <property type="entry name" value="IrrE_HExxH"/>
</dbReference>
<dbReference type="AlphaFoldDB" id="A0A5C6M7B9"/>
<organism evidence="2 3">
    <name type="scientific">Dellaglioa algida</name>
    <dbReference type="NCBI Taxonomy" id="105612"/>
    <lineage>
        <taxon>Bacteria</taxon>
        <taxon>Bacillati</taxon>
        <taxon>Bacillota</taxon>
        <taxon>Bacilli</taxon>
        <taxon>Lactobacillales</taxon>
        <taxon>Lactobacillaceae</taxon>
        <taxon>Dellaglioa</taxon>
    </lineage>
</organism>
<sequence length="134" mass="15514">MSMYLEIKDTLLSIAAKNNITVIENEMLTADNPDIAVINNRGILMNVNASTDVSYLYRMAHELSHILYGDSDSQTAYQFSPYSRKKEEINAHRNAIKLLMSIQMPTNPNTFMEYYNVPEWLLSDVEREFKKQLD</sequence>
<comment type="caution">
    <text evidence="2">The sequence shown here is derived from an EMBL/GenBank/DDBJ whole genome shotgun (WGS) entry which is preliminary data.</text>
</comment>
<dbReference type="EMBL" id="SRRQ01000010">
    <property type="protein sequence ID" value="TWW10578.1"/>
    <property type="molecule type" value="Genomic_DNA"/>
</dbReference>
<name>A0A5C6M7B9_9LACO</name>
<evidence type="ECO:0000313" key="3">
    <source>
        <dbReference type="Proteomes" id="UP000321659"/>
    </source>
</evidence>
<evidence type="ECO:0000313" key="2">
    <source>
        <dbReference type="EMBL" id="TWW10578.1"/>
    </source>
</evidence>
<reference evidence="2 3" key="1">
    <citation type="submission" date="2019-04" db="EMBL/GenBank/DDBJ databases">
        <title>In vitro growth and metabolic characteristics of meat-borne Lactobacillus algidus strains.</title>
        <authorList>
            <person name="Sade E."/>
            <person name="Per J."/>
            <person name="Tytti H."/>
            <person name="Johanna B.K."/>
        </authorList>
    </citation>
    <scope>NUCLEOTIDE SEQUENCE [LARGE SCALE GENOMIC DNA]</scope>
    <source>
        <strain evidence="2 3">LTS37-1</strain>
    </source>
</reference>
<evidence type="ECO:0000259" key="1">
    <source>
        <dbReference type="Pfam" id="PF06114"/>
    </source>
</evidence>
<protein>
    <recommendedName>
        <fullName evidence="1">IrrE N-terminal-like domain-containing protein</fullName>
    </recommendedName>
</protein>
<dbReference type="Proteomes" id="UP000321659">
    <property type="component" value="Unassembled WGS sequence"/>
</dbReference>